<feature type="region of interest" description="Disordered" evidence="10">
    <location>
        <begin position="433"/>
        <end position="460"/>
    </location>
</feature>
<dbReference type="GO" id="GO:0008270">
    <property type="term" value="F:zinc ion binding"/>
    <property type="evidence" value="ECO:0007669"/>
    <property type="project" value="UniProtKB-KW"/>
</dbReference>
<dbReference type="Proteomes" id="UP001159364">
    <property type="component" value="Linkage Group LG12"/>
</dbReference>
<dbReference type="GO" id="GO:0001164">
    <property type="term" value="F:RNA polymerase I core promoter sequence-specific DNA binding"/>
    <property type="evidence" value="ECO:0007669"/>
    <property type="project" value="InterPro"/>
</dbReference>
<gene>
    <name evidence="13" type="ORF">K2173_018646</name>
</gene>
<organism evidence="13 14">
    <name type="scientific">Erythroxylum novogranatense</name>
    <dbReference type="NCBI Taxonomy" id="1862640"/>
    <lineage>
        <taxon>Eukaryota</taxon>
        <taxon>Viridiplantae</taxon>
        <taxon>Streptophyta</taxon>
        <taxon>Embryophyta</taxon>
        <taxon>Tracheophyta</taxon>
        <taxon>Spermatophyta</taxon>
        <taxon>Magnoliopsida</taxon>
        <taxon>eudicotyledons</taxon>
        <taxon>Gunneridae</taxon>
        <taxon>Pentapetalae</taxon>
        <taxon>rosids</taxon>
        <taxon>fabids</taxon>
        <taxon>Malpighiales</taxon>
        <taxon>Erythroxylaceae</taxon>
        <taxon>Erythroxylum</taxon>
    </lineage>
</organism>
<evidence type="ECO:0000313" key="13">
    <source>
        <dbReference type="EMBL" id="KAJ8749175.1"/>
    </source>
</evidence>
<evidence type="ECO:0008006" key="15">
    <source>
        <dbReference type="Google" id="ProtNLM"/>
    </source>
</evidence>
<evidence type="ECO:0000256" key="4">
    <source>
        <dbReference type="ARBA" id="ARBA00022771"/>
    </source>
</evidence>
<dbReference type="Pfam" id="PF20645">
    <property type="entry name" value="Rrn7_cyclin_C"/>
    <property type="match status" value="1"/>
</dbReference>
<keyword evidence="3" id="KW-0479">Metal-binding</keyword>
<evidence type="ECO:0000256" key="1">
    <source>
        <dbReference type="ARBA" id="ARBA00004604"/>
    </source>
</evidence>
<keyword evidence="8" id="KW-0804">Transcription</keyword>
<evidence type="ECO:0000256" key="5">
    <source>
        <dbReference type="ARBA" id="ARBA00022833"/>
    </source>
</evidence>
<keyword evidence="7" id="KW-0238">DNA-binding</keyword>
<proteinExistence type="inferred from homology"/>
<keyword evidence="14" id="KW-1185">Reference proteome</keyword>
<comment type="subcellular location">
    <subcellularLocation>
        <location evidence="1">Nucleus</location>
        <location evidence="1">Nucleolus</location>
    </subcellularLocation>
</comment>
<evidence type="ECO:0000256" key="6">
    <source>
        <dbReference type="ARBA" id="ARBA00023015"/>
    </source>
</evidence>
<protein>
    <recommendedName>
        <fullName evidence="15">TATA box-binding protein-associated factor RNA polymerase I subunit B</fullName>
    </recommendedName>
</protein>
<evidence type="ECO:0000259" key="12">
    <source>
        <dbReference type="Pfam" id="PF20645"/>
    </source>
</evidence>
<dbReference type="InterPro" id="IPR033599">
    <property type="entry name" value="TAF1B/Rrn7"/>
</dbReference>
<dbReference type="PANTHER" id="PTHR31576">
    <property type="entry name" value="TATA BOX-BINDING PROTEIN-ASSOCIATED FACTOR RNA POLYMERASE I SUBUNIT B"/>
    <property type="match status" value="1"/>
</dbReference>
<accession>A0AAV8SB05</accession>
<comment type="caution">
    <text evidence="13">The sequence shown here is derived from an EMBL/GenBank/DDBJ whole genome shotgun (WGS) entry which is preliminary data.</text>
</comment>
<dbReference type="InterPro" id="IPR048540">
    <property type="entry name" value="Rrn7_cyclin_N"/>
</dbReference>
<keyword evidence="6" id="KW-0805">Transcription regulation</keyword>
<dbReference type="EMBL" id="JAIWQS010000012">
    <property type="protein sequence ID" value="KAJ8749175.1"/>
    <property type="molecule type" value="Genomic_DNA"/>
</dbReference>
<name>A0AAV8SB05_9ROSI</name>
<evidence type="ECO:0000259" key="11">
    <source>
        <dbReference type="Pfam" id="PF20644"/>
    </source>
</evidence>
<dbReference type="GO" id="GO:0042790">
    <property type="term" value="P:nucleolar large rRNA transcription by RNA polymerase I"/>
    <property type="evidence" value="ECO:0007669"/>
    <property type="project" value="TreeGrafter"/>
</dbReference>
<dbReference type="Pfam" id="PF20644">
    <property type="entry name" value="Rrn7_cyclin_N"/>
    <property type="match status" value="1"/>
</dbReference>
<evidence type="ECO:0000256" key="8">
    <source>
        <dbReference type="ARBA" id="ARBA00023163"/>
    </source>
</evidence>
<feature type="domain" description="Rrn7/TAF1B C-terminal cyclin" evidence="12">
    <location>
        <begin position="307"/>
        <end position="401"/>
    </location>
</feature>
<feature type="domain" description="Rrn7/TAF1B N-terminal cyclin" evidence="11">
    <location>
        <begin position="151"/>
        <end position="282"/>
    </location>
</feature>
<evidence type="ECO:0000256" key="2">
    <source>
        <dbReference type="ARBA" id="ARBA00006899"/>
    </source>
</evidence>
<dbReference type="GO" id="GO:0070860">
    <property type="term" value="C:RNA polymerase I core factor complex"/>
    <property type="evidence" value="ECO:0007669"/>
    <property type="project" value="InterPro"/>
</dbReference>
<dbReference type="PANTHER" id="PTHR31576:SF2">
    <property type="entry name" value="TATA BOX-BINDING PROTEIN-ASSOCIATED FACTOR RNA POLYMERASE I SUBUNIT B"/>
    <property type="match status" value="1"/>
</dbReference>
<keyword evidence="5" id="KW-0862">Zinc</keyword>
<dbReference type="AlphaFoldDB" id="A0AAV8SB05"/>
<evidence type="ECO:0000256" key="10">
    <source>
        <dbReference type="SAM" id="MobiDB-lite"/>
    </source>
</evidence>
<evidence type="ECO:0000313" key="14">
    <source>
        <dbReference type="Proteomes" id="UP001159364"/>
    </source>
</evidence>
<comment type="similarity">
    <text evidence="2">Belongs to the RRN7/TAF1B family.</text>
</comment>
<evidence type="ECO:0000256" key="7">
    <source>
        <dbReference type="ARBA" id="ARBA00023125"/>
    </source>
</evidence>
<evidence type="ECO:0000256" key="3">
    <source>
        <dbReference type="ARBA" id="ARBA00022723"/>
    </source>
</evidence>
<keyword evidence="9" id="KW-0539">Nucleus</keyword>
<evidence type="ECO:0000256" key="9">
    <source>
        <dbReference type="ARBA" id="ARBA00023242"/>
    </source>
</evidence>
<reference evidence="13 14" key="1">
    <citation type="submission" date="2021-09" db="EMBL/GenBank/DDBJ databases">
        <title>Genomic insights and catalytic innovation underlie evolution of tropane alkaloids biosynthesis.</title>
        <authorList>
            <person name="Wang Y.-J."/>
            <person name="Tian T."/>
            <person name="Huang J.-P."/>
            <person name="Huang S.-X."/>
        </authorList>
    </citation>
    <scope>NUCLEOTIDE SEQUENCE [LARGE SCALE GENOMIC DNA]</scope>
    <source>
        <strain evidence="13">KIB-2018</strain>
        <tissue evidence="13">Leaf</tissue>
    </source>
</reference>
<dbReference type="InterPro" id="IPR048538">
    <property type="entry name" value="Rrn7_cyclin_C"/>
</dbReference>
<keyword evidence="4" id="KW-0863">Zinc-finger</keyword>
<sequence length="725" mass="83166">MERDYDDEETKKWACRRCGHIGLDESDGFYYCQECGAQADDIILTGVADEDFVDKDGDGCAMYSARFTRRSQGGARNSQPNLASQSLFHRTQEDEDNKDIKIKKEEIDYADYYYMDGVGPTEPEDFGAKAVVKLSYEDYYNEVRLRYVMGVQWMIQMQCDALVEKFKVHPLVRGVASSVWLRFVVGTGIFKDGWADDVLLESEAQKQGEPEEHVVHTRYHDEPHNAHGQRAVMVWFRELRKTIPLSCSLVISFLACHVLREAVLPTDLMRWSVEGKLPYFAAHVEIDKRFEQSSPACPISSSVMFRPSQAVFTQKLESMAASIAKSIGLHLPPVNFYQIARRYLMKLSLPDEEILTQACRINDWSMPPELWLSMNELRLPTHVSVMSILIVAIRILYNINGFGVWERSLSGKSGFSSKNVGRFDPKFNSELSTDAEKGSGSVPHEVDDVGKGSSNNSSSFQKSELDTADLLQKLEARYYKLFDTYEFSRDLPSYLQYCKDVVFAGSTPFHIDHREEEEMIEKLWDFYQNAKDHETEELGMQNSIFIQKRSRNDEECAKDLLEKKKAREWCQNSASAKISCHSEDYCPQQSLDDNPLFGKKLGGQTSVSDGKVSTEALKDKAIRRIKVDMEENRFCYIPPRVKVKRFDYLHYIRKNDDGALTYVAHADYYILLRACARVAEVDIRIMHIGVLNFEKRLAWLEKRIDYCLNLTPPSITCDGMFGLME</sequence>